<gene>
    <name evidence="2" type="ORF">BD311DRAFT_748249</name>
</gene>
<protein>
    <submittedName>
        <fullName evidence="2">Uncharacterized protein</fullName>
    </submittedName>
</protein>
<accession>A0A4Q9N1D8</accession>
<proteinExistence type="predicted"/>
<evidence type="ECO:0000313" key="2">
    <source>
        <dbReference type="EMBL" id="TBU33925.1"/>
    </source>
</evidence>
<organism evidence="2">
    <name type="scientific">Dichomitus squalens</name>
    <dbReference type="NCBI Taxonomy" id="114155"/>
    <lineage>
        <taxon>Eukaryota</taxon>
        <taxon>Fungi</taxon>
        <taxon>Dikarya</taxon>
        <taxon>Basidiomycota</taxon>
        <taxon>Agaricomycotina</taxon>
        <taxon>Agaricomycetes</taxon>
        <taxon>Polyporales</taxon>
        <taxon>Polyporaceae</taxon>
        <taxon>Dichomitus</taxon>
    </lineage>
</organism>
<feature type="compositionally biased region" description="Polar residues" evidence="1">
    <location>
        <begin position="77"/>
        <end position="86"/>
    </location>
</feature>
<sequence length="98" mass="10864">MSGNQRAADPEFRFGPVARYPALHKCVDLVPIKAPRQQPVAERVARYHVHPNQPRKHPKNDHAEFHAQTIGARRVLRSQNVSTSGGDATAVGLGHKRC</sequence>
<name>A0A4Q9N1D8_9APHY</name>
<feature type="region of interest" description="Disordered" evidence="1">
    <location>
        <begin position="75"/>
        <end position="98"/>
    </location>
</feature>
<dbReference type="AlphaFoldDB" id="A0A4Q9N1D8"/>
<dbReference type="Proteomes" id="UP000292957">
    <property type="component" value="Unassembled WGS sequence"/>
</dbReference>
<dbReference type="EMBL" id="ML143390">
    <property type="protein sequence ID" value="TBU33925.1"/>
    <property type="molecule type" value="Genomic_DNA"/>
</dbReference>
<evidence type="ECO:0000256" key="1">
    <source>
        <dbReference type="SAM" id="MobiDB-lite"/>
    </source>
</evidence>
<reference evidence="2" key="1">
    <citation type="submission" date="2019-01" db="EMBL/GenBank/DDBJ databases">
        <title>Draft genome sequences of three monokaryotic isolates of the white-rot basidiomycete fungus Dichomitus squalens.</title>
        <authorList>
            <consortium name="DOE Joint Genome Institute"/>
            <person name="Lopez S.C."/>
            <person name="Andreopoulos B."/>
            <person name="Pangilinan J."/>
            <person name="Lipzen A."/>
            <person name="Riley R."/>
            <person name="Ahrendt S."/>
            <person name="Ng V."/>
            <person name="Barry K."/>
            <person name="Daum C."/>
            <person name="Grigoriev I.V."/>
            <person name="Hilden K.S."/>
            <person name="Makela M.R."/>
            <person name="de Vries R.P."/>
        </authorList>
    </citation>
    <scope>NUCLEOTIDE SEQUENCE [LARGE SCALE GENOMIC DNA]</scope>
    <source>
        <strain evidence="2">OM18370.1</strain>
    </source>
</reference>